<dbReference type="AlphaFoldDB" id="K9VC57"/>
<dbReference type="RefSeq" id="WP_015174398.1">
    <property type="nucleotide sequence ID" value="NC_019729.1"/>
</dbReference>
<dbReference type="OrthoDB" id="122670at2"/>
<proteinExistence type="predicted"/>
<evidence type="ECO:0000313" key="1">
    <source>
        <dbReference type="EMBL" id="AFZ05064.1"/>
    </source>
</evidence>
<dbReference type="HOGENOM" id="CLU_162083_4_1_3"/>
<keyword evidence="2" id="KW-1185">Reference proteome</keyword>
<dbReference type="InterPro" id="IPR025427">
    <property type="entry name" value="DUF4160"/>
</dbReference>
<evidence type="ECO:0000313" key="2">
    <source>
        <dbReference type="Proteomes" id="UP000010478"/>
    </source>
</evidence>
<dbReference type="KEGG" id="oni:Osc7112_0457"/>
<dbReference type="Pfam" id="PF13711">
    <property type="entry name" value="DUF4160"/>
    <property type="match status" value="1"/>
</dbReference>
<sequence>MPTILRIGPYRLYFYSHEPNEPPHVHIDRDKSSVKFWWEPVSLGNNLGFSAKELRKIQSVVQENKQTLLEAWYGYFGDSSGRES</sequence>
<dbReference type="eggNOG" id="ENOG5032YQJ">
    <property type="taxonomic scope" value="Bacteria"/>
</dbReference>
<organism evidence="1 2">
    <name type="scientific">Phormidium nigroviride PCC 7112</name>
    <dbReference type="NCBI Taxonomy" id="179408"/>
    <lineage>
        <taxon>Bacteria</taxon>
        <taxon>Bacillati</taxon>
        <taxon>Cyanobacteriota</taxon>
        <taxon>Cyanophyceae</taxon>
        <taxon>Oscillatoriophycideae</taxon>
        <taxon>Oscillatoriales</taxon>
        <taxon>Oscillatoriaceae</taxon>
        <taxon>Phormidium</taxon>
    </lineage>
</organism>
<protein>
    <recommendedName>
        <fullName evidence="3">DUF4160 domain-containing protein</fullName>
    </recommendedName>
</protein>
<gene>
    <name evidence="1" type="ORF">Osc7112_0457</name>
</gene>
<dbReference type="STRING" id="179408.Osc7112_0457"/>
<name>K9VC57_9CYAN</name>
<evidence type="ECO:0008006" key="3">
    <source>
        <dbReference type="Google" id="ProtNLM"/>
    </source>
</evidence>
<dbReference type="EMBL" id="CP003614">
    <property type="protein sequence ID" value="AFZ05064.1"/>
    <property type="molecule type" value="Genomic_DNA"/>
</dbReference>
<dbReference type="Proteomes" id="UP000010478">
    <property type="component" value="Chromosome"/>
</dbReference>
<reference evidence="1 2" key="1">
    <citation type="submission" date="2012-05" db="EMBL/GenBank/DDBJ databases">
        <title>Finished chromosome of genome of Oscillatoria sp. PCC 7112.</title>
        <authorList>
            <consortium name="US DOE Joint Genome Institute"/>
            <person name="Gugger M."/>
            <person name="Coursin T."/>
            <person name="Rippka R."/>
            <person name="Tandeau De Marsac N."/>
            <person name="Huntemann M."/>
            <person name="Wei C.-L."/>
            <person name="Han J."/>
            <person name="Detter J.C."/>
            <person name="Han C."/>
            <person name="Tapia R."/>
            <person name="Davenport K."/>
            <person name="Daligault H."/>
            <person name="Erkkila T."/>
            <person name="Gu W."/>
            <person name="Munk A.C.C."/>
            <person name="Teshima H."/>
            <person name="Xu Y."/>
            <person name="Chain P."/>
            <person name="Chen A."/>
            <person name="Krypides N."/>
            <person name="Mavromatis K."/>
            <person name="Markowitz V."/>
            <person name="Szeto E."/>
            <person name="Ivanova N."/>
            <person name="Mikhailova N."/>
            <person name="Ovchinnikova G."/>
            <person name="Pagani I."/>
            <person name="Pati A."/>
            <person name="Goodwin L."/>
            <person name="Peters L."/>
            <person name="Pitluck S."/>
            <person name="Woyke T."/>
            <person name="Kerfeld C."/>
        </authorList>
    </citation>
    <scope>NUCLEOTIDE SEQUENCE [LARGE SCALE GENOMIC DNA]</scope>
    <source>
        <strain evidence="1 2">PCC 7112</strain>
    </source>
</reference>
<accession>K9VC57</accession>